<keyword evidence="4" id="KW-1185">Reference proteome</keyword>
<evidence type="ECO:0000256" key="2">
    <source>
        <dbReference type="SAM" id="Phobius"/>
    </source>
</evidence>
<feature type="compositionally biased region" description="Low complexity" evidence="1">
    <location>
        <begin position="505"/>
        <end position="517"/>
    </location>
</feature>
<keyword evidence="2" id="KW-0472">Membrane</keyword>
<dbReference type="AlphaFoldDB" id="T0QUC3"/>
<evidence type="ECO:0000313" key="4">
    <source>
        <dbReference type="Proteomes" id="UP000030762"/>
    </source>
</evidence>
<name>T0QUC3_SAPDV</name>
<dbReference type="Proteomes" id="UP000030762">
    <property type="component" value="Unassembled WGS sequence"/>
</dbReference>
<organism evidence="3 4">
    <name type="scientific">Saprolegnia diclina (strain VS20)</name>
    <dbReference type="NCBI Taxonomy" id="1156394"/>
    <lineage>
        <taxon>Eukaryota</taxon>
        <taxon>Sar</taxon>
        <taxon>Stramenopiles</taxon>
        <taxon>Oomycota</taxon>
        <taxon>Saprolegniomycetes</taxon>
        <taxon>Saprolegniales</taxon>
        <taxon>Saprolegniaceae</taxon>
        <taxon>Saprolegnia</taxon>
    </lineage>
</organism>
<evidence type="ECO:0000256" key="1">
    <source>
        <dbReference type="SAM" id="MobiDB-lite"/>
    </source>
</evidence>
<keyword evidence="2" id="KW-1133">Transmembrane helix</keyword>
<dbReference type="RefSeq" id="XP_008604383.1">
    <property type="nucleotide sequence ID" value="XM_008606161.1"/>
</dbReference>
<sequence>MLARVSPGPRSASFVQVLPRAVKAPRTITFDKAFAIATLFFANNIAVAPLKAYLNEPLPWGLPPSSNLTRLDLAASLPVVYANISTAYHFDSATFTDVLLRQPSAFSGSCLAHLTVLAGAPFYGDGLRAAVCAYIDVNASAPFSFCQEMYLFRKLVGHGCVWTRQVANQTVFYYATRAVFETNVVWFKLFYRIALTLYASVQLWRCYYRQYASLLRTLRNRSSAVHVVRYHVFVGDPTGVVLSDPLLVLAFLVDIFLSSYQLTASILHLGEIDDIVQFSLGAFYLSRLVWAVFFGMRYGTYIIKFLRCERHFSSLDTTAMTVLTLGLTATISLIVAHSPLMGMYHWMNALGLVEETAPVAIEIAASAIALAVCTAATPLHLALALAFCRRHRGKRTFSFRRNQNVKQRVLFTCHRDHVVEHEGGSLYRLFKLNPRYRRLPLVGLEGADCFVDGYDSTGTVVLRLRLSLMDVALDQRVSGDAVKLDHHSGEDDFCTLSNAPTGKASTTPTPSSSPWLL</sequence>
<feature type="region of interest" description="Disordered" evidence="1">
    <location>
        <begin position="495"/>
        <end position="517"/>
    </location>
</feature>
<protein>
    <submittedName>
        <fullName evidence="3">Uncharacterized protein</fullName>
    </submittedName>
</protein>
<accession>T0QUC3</accession>
<dbReference type="VEuPathDB" id="FungiDB:SDRG_00673"/>
<dbReference type="InParanoid" id="T0QUC3"/>
<evidence type="ECO:0000313" key="3">
    <source>
        <dbReference type="EMBL" id="EQC41814.1"/>
    </source>
</evidence>
<dbReference type="GeneID" id="19941400"/>
<feature type="transmembrane region" description="Helical" evidence="2">
    <location>
        <begin position="317"/>
        <end position="340"/>
    </location>
</feature>
<keyword evidence="2" id="KW-0812">Transmembrane</keyword>
<dbReference type="EMBL" id="JH767133">
    <property type="protein sequence ID" value="EQC41814.1"/>
    <property type="molecule type" value="Genomic_DNA"/>
</dbReference>
<gene>
    <name evidence="3" type="ORF">SDRG_00673</name>
</gene>
<feature type="transmembrane region" description="Helical" evidence="2">
    <location>
        <begin position="275"/>
        <end position="296"/>
    </location>
</feature>
<feature type="transmembrane region" description="Helical" evidence="2">
    <location>
        <begin position="360"/>
        <end position="388"/>
    </location>
</feature>
<feature type="compositionally biased region" description="Polar residues" evidence="1">
    <location>
        <begin position="495"/>
        <end position="504"/>
    </location>
</feature>
<reference evidence="3 4" key="1">
    <citation type="submission" date="2012-04" db="EMBL/GenBank/DDBJ databases">
        <title>The Genome Sequence of Saprolegnia declina VS20.</title>
        <authorList>
            <consortium name="The Broad Institute Genome Sequencing Platform"/>
            <person name="Russ C."/>
            <person name="Nusbaum C."/>
            <person name="Tyler B."/>
            <person name="van West P."/>
            <person name="Dieguez-Uribeondo J."/>
            <person name="de Bruijn I."/>
            <person name="Tripathy S."/>
            <person name="Jiang R."/>
            <person name="Young S.K."/>
            <person name="Zeng Q."/>
            <person name="Gargeya S."/>
            <person name="Fitzgerald M."/>
            <person name="Haas B."/>
            <person name="Abouelleil A."/>
            <person name="Alvarado L."/>
            <person name="Arachchi H.M."/>
            <person name="Berlin A."/>
            <person name="Chapman S.B."/>
            <person name="Goldberg J."/>
            <person name="Griggs A."/>
            <person name="Gujja S."/>
            <person name="Hansen M."/>
            <person name="Howarth C."/>
            <person name="Imamovic A."/>
            <person name="Larimer J."/>
            <person name="McCowen C."/>
            <person name="Montmayeur A."/>
            <person name="Murphy C."/>
            <person name="Neiman D."/>
            <person name="Pearson M."/>
            <person name="Priest M."/>
            <person name="Roberts A."/>
            <person name="Saif S."/>
            <person name="Shea T."/>
            <person name="Sisk P."/>
            <person name="Sykes S."/>
            <person name="Wortman J."/>
            <person name="Nusbaum C."/>
            <person name="Birren B."/>
        </authorList>
    </citation>
    <scope>NUCLEOTIDE SEQUENCE [LARGE SCALE GENOMIC DNA]</scope>
    <source>
        <strain evidence="3 4">VS20</strain>
    </source>
</reference>
<dbReference type="OrthoDB" id="79579at2759"/>
<proteinExistence type="predicted"/>